<dbReference type="KEGG" id="plyc:GXP70_04740"/>
<sequence length="488" mass="55539">MTREKTEIGILKGLCANLGLWKTLQQHNITEQDFTNPVRQLVYRMCSSMKANSRLTAEMVQRLANNDAEANAIVTTYIAIQDADHEANFKLFVTDLATIKRQQQLEALQQEYMEQRNKATDKESADLDYARKLLAVKDTRIQFENTSAEEIIAEHYKQEKRKQAIPTFLKELDQYCKFYRGEPNVIAAGSGVGKTTTMVNCAAKAAEAGYKVLILTQEMDAMNLVFKALAIISGIEEAHWRLENRLDDTPESFASTKEKAIRLLTQFLDGRLVLENQILSAEKLCQRLEYAEEQGFDLVFYDYFQLCKADKPKANGDYERYAEVSDLIRQCVKGKGFAFVWLSQITADLHDPGNSKLKNTSKLKDDAASVLIMFKKKSDPLLPGIHPNLYCYINKNRYGLKDVELPFPFDYKRQRIGNYSFSDINERARSRILAPAALDLFDKRIKIEFPIFDEHMNAIPPIQSVGNNQYPALSIPPAIGESIEVNVP</sequence>
<dbReference type="GO" id="GO:0006260">
    <property type="term" value="P:DNA replication"/>
    <property type="evidence" value="ECO:0007669"/>
    <property type="project" value="InterPro"/>
</dbReference>
<dbReference type="PANTHER" id="PTHR30153">
    <property type="entry name" value="REPLICATIVE DNA HELICASE DNAB"/>
    <property type="match status" value="1"/>
</dbReference>
<evidence type="ECO:0000259" key="1">
    <source>
        <dbReference type="PROSITE" id="PS51199"/>
    </source>
</evidence>
<dbReference type="InterPro" id="IPR027417">
    <property type="entry name" value="P-loop_NTPase"/>
</dbReference>
<reference evidence="2 3" key="1">
    <citation type="submission" date="2020-01" db="EMBL/GenBank/DDBJ databases">
        <title>Paenibacillus sp. nov., isolated from tomato rhizosphere.</title>
        <authorList>
            <person name="Weon H.-Y."/>
            <person name="Lee S.A."/>
        </authorList>
    </citation>
    <scope>NUCLEOTIDE SEQUENCE [LARGE SCALE GENOMIC DNA]</scope>
    <source>
        <strain evidence="2 3">12200R-189</strain>
    </source>
</reference>
<name>A0A6C0FVA8_9BACL</name>
<keyword evidence="3" id="KW-1185">Reference proteome</keyword>
<evidence type="ECO:0000313" key="2">
    <source>
        <dbReference type="EMBL" id="QHT59343.1"/>
    </source>
</evidence>
<dbReference type="PROSITE" id="PS51199">
    <property type="entry name" value="SF4_HELICASE"/>
    <property type="match status" value="1"/>
</dbReference>
<dbReference type="GO" id="GO:0005524">
    <property type="term" value="F:ATP binding"/>
    <property type="evidence" value="ECO:0007669"/>
    <property type="project" value="InterPro"/>
</dbReference>
<organism evidence="2 3">
    <name type="scientific">Paenibacillus lycopersici</name>
    <dbReference type="NCBI Taxonomy" id="2704462"/>
    <lineage>
        <taxon>Bacteria</taxon>
        <taxon>Bacillati</taxon>
        <taxon>Bacillota</taxon>
        <taxon>Bacilli</taxon>
        <taxon>Bacillales</taxon>
        <taxon>Paenibacillaceae</taxon>
        <taxon>Paenibacillus</taxon>
    </lineage>
</organism>
<dbReference type="Pfam" id="PF03796">
    <property type="entry name" value="DnaB_C"/>
    <property type="match status" value="1"/>
</dbReference>
<dbReference type="GO" id="GO:0003678">
    <property type="term" value="F:DNA helicase activity"/>
    <property type="evidence" value="ECO:0007669"/>
    <property type="project" value="InterPro"/>
</dbReference>
<dbReference type="GO" id="GO:0005829">
    <property type="term" value="C:cytosol"/>
    <property type="evidence" value="ECO:0007669"/>
    <property type="project" value="TreeGrafter"/>
</dbReference>
<proteinExistence type="predicted"/>
<gene>
    <name evidence="2" type="ORF">GXP70_04740</name>
</gene>
<evidence type="ECO:0000313" key="3">
    <source>
        <dbReference type="Proteomes" id="UP000476064"/>
    </source>
</evidence>
<dbReference type="InterPro" id="IPR007694">
    <property type="entry name" value="DNA_helicase_DnaB-like_C"/>
</dbReference>
<accession>A0A6C0FVA8</accession>
<feature type="domain" description="SF4 helicase" evidence="1">
    <location>
        <begin position="158"/>
        <end position="423"/>
    </location>
</feature>
<dbReference type="EMBL" id="CP048209">
    <property type="protein sequence ID" value="QHT59343.1"/>
    <property type="molecule type" value="Genomic_DNA"/>
</dbReference>
<protein>
    <recommendedName>
        <fullName evidence="1">SF4 helicase domain-containing protein</fullName>
    </recommendedName>
</protein>
<dbReference type="RefSeq" id="WP_162355409.1">
    <property type="nucleotide sequence ID" value="NZ_CP048209.1"/>
</dbReference>
<dbReference type="PANTHER" id="PTHR30153:SF2">
    <property type="entry name" value="REPLICATIVE DNA HELICASE"/>
    <property type="match status" value="1"/>
</dbReference>
<dbReference type="AlphaFoldDB" id="A0A6C0FVA8"/>
<dbReference type="Proteomes" id="UP000476064">
    <property type="component" value="Chromosome"/>
</dbReference>
<dbReference type="Gene3D" id="3.40.50.300">
    <property type="entry name" value="P-loop containing nucleotide triphosphate hydrolases"/>
    <property type="match status" value="1"/>
</dbReference>
<dbReference type="SUPFAM" id="SSF52540">
    <property type="entry name" value="P-loop containing nucleoside triphosphate hydrolases"/>
    <property type="match status" value="1"/>
</dbReference>